<feature type="non-terminal residue" evidence="1">
    <location>
        <position position="127"/>
    </location>
</feature>
<organism evidence="1 2">
    <name type="scientific">Symbiodinium natans</name>
    <dbReference type="NCBI Taxonomy" id="878477"/>
    <lineage>
        <taxon>Eukaryota</taxon>
        <taxon>Sar</taxon>
        <taxon>Alveolata</taxon>
        <taxon>Dinophyceae</taxon>
        <taxon>Suessiales</taxon>
        <taxon>Symbiodiniaceae</taxon>
        <taxon>Symbiodinium</taxon>
    </lineage>
</organism>
<gene>
    <name evidence="1" type="ORF">SNAT2548_LOCUS19293</name>
</gene>
<accession>A0A812Q734</accession>
<dbReference type="Proteomes" id="UP000604046">
    <property type="component" value="Unassembled WGS sequence"/>
</dbReference>
<keyword evidence="2" id="KW-1185">Reference proteome</keyword>
<proteinExistence type="predicted"/>
<reference evidence="1" key="1">
    <citation type="submission" date="2021-02" db="EMBL/GenBank/DDBJ databases">
        <authorList>
            <person name="Dougan E. K."/>
            <person name="Rhodes N."/>
            <person name="Thang M."/>
            <person name="Chan C."/>
        </authorList>
    </citation>
    <scope>NUCLEOTIDE SEQUENCE</scope>
</reference>
<comment type="caution">
    <text evidence="1">The sequence shown here is derived from an EMBL/GenBank/DDBJ whole genome shotgun (WGS) entry which is preliminary data.</text>
</comment>
<name>A0A812Q734_9DINO</name>
<evidence type="ECO:0000313" key="1">
    <source>
        <dbReference type="EMBL" id="CAE7359710.1"/>
    </source>
</evidence>
<protein>
    <submittedName>
        <fullName evidence="1">Uncharacterized protein</fullName>
    </submittedName>
</protein>
<dbReference type="AlphaFoldDB" id="A0A812Q734"/>
<dbReference type="EMBL" id="CAJNDS010002172">
    <property type="protein sequence ID" value="CAE7359710.1"/>
    <property type="molecule type" value="Genomic_DNA"/>
</dbReference>
<evidence type="ECO:0000313" key="2">
    <source>
        <dbReference type="Proteomes" id="UP000604046"/>
    </source>
</evidence>
<sequence length="127" mass="14192">MSDDSSQTTVVGYEQCFRCTRDATLRWRCRSCDRGGPYALCQLCWHSACPHCGRRPGWGDVWTISDLPSDLTSMTDTMSAVSGESFRAELQRSALAARQAWTRQLEPMLSRIHESCLEAANVGLESI</sequence>